<keyword evidence="1" id="KW-0812">Transmembrane</keyword>
<dbReference type="AlphaFoldDB" id="A0A2I0A466"/>
<keyword evidence="1" id="KW-0472">Membrane</keyword>
<name>A0A2I0A466_9ASPA</name>
<keyword evidence="1" id="KW-1133">Transmembrane helix</keyword>
<accession>A0A2I0A466</accession>
<sequence length="77" mass="8162">MASMLSFKKRKSSKEMASMSVTCPKWPAGTRGGAFGRTFFASTARPSVLAVTGASVIVWGFNSCVPFPLLLSSSIAR</sequence>
<reference evidence="2 3" key="1">
    <citation type="journal article" date="2017" name="Nature">
        <title>The Apostasia genome and the evolution of orchids.</title>
        <authorList>
            <person name="Zhang G.Q."/>
            <person name="Liu K.W."/>
            <person name="Li Z."/>
            <person name="Lohaus R."/>
            <person name="Hsiao Y.Y."/>
            <person name="Niu S.C."/>
            <person name="Wang J.Y."/>
            <person name="Lin Y.C."/>
            <person name="Xu Q."/>
            <person name="Chen L.J."/>
            <person name="Yoshida K."/>
            <person name="Fujiwara S."/>
            <person name="Wang Z.W."/>
            <person name="Zhang Y.Q."/>
            <person name="Mitsuda N."/>
            <person name="Wang M."/>
            <person name="Liu G.H."/>
            <person name="Pecoraro L."/>
            <person name="Huang H.X."/>
            <person name="Xiao X.J."/>
            <person name="Lin M."/>
            <person name="Wu X.Y."/>
            <person name="Wu W.L."/>
            <person name="Chen Y.Y."/>
            <person name="Chang S.B."/>
            <person name="Sakamoto S."/>
            <person name="Ohme-Takagi M."/>
            <person name="Yagi M."/>
            <person name="Zeng S.J."/>
            <person name="Shen C.Y."/>
            <person name="Yeh C.M."/>
            <person name="Luo Y.B."/>
            <person name="Tsai W.C."/>
            <person name="Van de Peer Y."/>
            <person name="Liu Z.J."/>
        </authorList>
    </citation>
    <scope>NUCLEOTIDE SEQUENCE [LARGE SCALE GENOMIC DNA]</scope>
    <source>
        <strain evidence="3">cv. Shenzhen</strain>
        <tissue evidence="2">Stem</tissue>
    </source>
</reference>
<organism evidence="2 3">
    <name type="scientific">Apostasia shenzhenica</name>
    <dbReference type="NCBI Taxonomy" id="1088818"/>
    <lineage>
        <taxon>Eukaryota</taxon>
        <taxon>Viridiplantae</taxon>
        <taxon>Streptophyta</taxon>
        <taxon>Embryophyta</taxon>
        <taxon>Tracheophyta</taxon>
        <taxon>Spermatophyta</taxon>
        <taxon>Magnoliopsida</taxon>
        <taxon>Liliopsida</taxon>
        <taxon>Asparagales</taxon>
        <taxon>Orchidaceae</taxon>
        <taxon>Apostasioideae</taxon>
        <taxon>Apostasia</taxon>
    </lineage>
</organism>
<gene>
    <name evidence="2" type="ORF">AXF42_Ash013430</name>
</gene>
<feature type="transmembrane region" description="Helical" evidence="1">
    <location>
        <begin position="48"/>
        <end position="71"/>
    </location>
</feature>
<evidence type="ECO:0000256" key="1">
    <source>
        <dbReference type="SAM" id="Phobius"/>
    </source>
</evidence>
<evidence type="ECO:0000313" key="2">
    <source>
        <dbReference type="EMBL" id="PKA50341.1"/>
    </source>
</evidence>
<evidence type="ECO:0000313" key="3">
    <source>
        <dbReference type="Proteomes" id="UP000236161"/>
    </source>
</evidence>
<protein>
    <submittedName>
        <fullName evidence="2">Uncharacterized protein</fullName>
    </submittedName>
</protein>
<proteinExistence type="predicted"/>
<dbReference type="EMBL" id="KZ452026">
    <property type="protein sequence ID" value="PKA50341.1"/>
    <property type="molecule type" value="Genomic_DNA"/>
</dbReference>
<keyword evidence="3" id="KW-1185">Reference proteome</keyword>
<dbReference type="Proteomes" id="UP000236161">
    <property type="component" value="Unassembled WGS sequence"/>
</dbReference>